<dbReference type="Gene3D" id="3.40.630.40">
    <property type="entry name" value="Zn-dependent exopeptidases"/>
    <property type="match status" value="1"/>
</dbReference>
<feature type="signal peptide" evidence="3">
    <location>
        <begin position="1"/>
        <end position="23"/>
    </location>
</feature>
<dbReference type="SMART" id="SM00646">
    <property type="entry name" value="Ami_3"/>
    <property type="match status" value="1"/>
</dbReference>
<reference evidence="5 6" key="1">
    <citation type="journal article" date="2022" name="J. Am. Chem. Soc.">
        <title>Biosynthesis of Guanitoxin Enables Global Environmental Detection in Freshwater Cyanobacteria.</title>
        <authorList>
            <person name="Lima S.T."/>
            <person name="Fallon T.R."/>
            <person name="Cordoza J.L."/>
            <person name="Chekan J.R."/>
            <person name="Delbaje E."/>
            <person name="Hopiavuori A.R."/>
            <person name="Alvarenga D.O."/>
            <person name="Wood S.M."/>
            <person name="Luhavaya H."/>
            <person name="Baumgartner J.T."/>
            <person name="Dorr F.A."/>
            <person name="Etchegaray A."/>
            <person name="Pinto E."/>
            <person name="McKinnie S.M.K."/>
            <person name="Fiore M.F."/>
            <person name="Moore B.S."/>
        </authorList>
    </citation>
    <scope>NUCLEOTIDE SEQUENCE [LARGE SCALE GENOMIC DNA]</scope>
    <source>
        <strain evidence="5 6">ITEP-024</strain>
    </source>
</reference>
<name>A0ABX8WVB3_9CYAN</name>
<keyword evidence="3" id="KW-0732">Signal</keyword>
<keyword evidence="6" id="KW-1185">Reference proteome</keyword>
<dbReference type="CDD" id="cd02696">
    <property type="entry name" value="MurNAc-LAA"/>
    <property type="match status" value="1"/>
</dbReference>
<dbReference type="SUPFAM" id="SSF53187">
    <property type="entry name" value="Zn-dependent exopeptidases"/>
    <property type="match status" value="1"/>
</dbReference>
<dbReference type="EC" id="3.5.1.28" evidence="5"/>
<dbReference type="InterPro" id="IPR021731">
    <property type="entry name" value="AMIN_dom"/>
</dbReference>
<dbReference type="InterPro" id="IPR050695">
    <property type="entry name" value="N-acetylmuramoyl_amidase_3"/>
</dbReference>
<dbReference type="Pfam" id="PF11741">
    <property type="entry name" value="AMIN"/>
    <property type="match status" value="2"/>
</dbReference>
<evidence type="ECO:0000256" key="3">
    <source>
        <dbReference type="SAM" id="SignalP"/>
    </source>
</evidence>
<dbReference type="EMBL" id="CP080598">
    <property type="protein sequence ID" value="QYX30364.1"/>
    <property type="molecule type" value="Genomic_DNA"/>
</dbReference>
<accession>A0ABX8WVB3</accession>
<evidence type="ECO:0000313" key="6">
    <source>
        <dbReference type="Proteomes" id="UP000826540"/>
    </source>
</evidence>
<evidence type="ECO:0000313" key="5">
    <source>
        <dbReference type="EMBL" id="QYX30364.1"/>
    </source>
</evidence>
<dbReference type="GO" id="GO:0008745">
    <property type="term" value="F:N-acetylmuramoyl-L-alanine amidase activity"/>
    <property type="evidence" value="ECO:0007669"/>
    <property type="project" value="UniProtKB-EC"/>
</dbReference>
<sequence>MKLQWLIPSTVGTILLVSSPATAARLESWRFDTNQNRLEINTSSPVQPQAQLIFNPTRLVIDLPGTSFGRPQLTQQIGGAIRAIRIGQFDQQTTRVVVELNPGYTIDPNLVKFTPSTGSRWIVQLPNLEADVVPVSASADQPATETPTLLPPSSPFTPTLAPRNTYNMVTKPAVTILDQDIAANTTGGIVQIENLRITGDGFFLDTSGGNPPPKIFKIQVNRSEDNRTINVDIAGAALSPNLEQRDLLINRYGVKRIQLTQLPNKPPTVRMTLQVDSNSPDWRVTTGSNGDFVVLPDRLADIAKIKENQSPVQNVNSSPATIEAVELAANGTQLLIRADQAVSATGAWDRNSGLFRITIPNAKLAGKVKGPAFDANSPVLRIRLQPQAPNNVVVLVQPASGIKIGELNQVGEQIIALQLQSSRQLQPPIALPPLPRSQGQLPDPVIENPQPQPQPRLSVPKGKVIVVIDPGHGGKDSGAPGLGGLLEKDVILPIGKRVAQILEQNGVQAVMTRDADFFVELQGRVDIANRVNANLFVSIHANSVDNRPDVNGLEVYYYDSGYALAEVVRNTLLQDIGTLKDRGTRKARFYVLRKNSMPAILVETGYMTGREDNPRLASPSYQSRMADAIARGILKYLQQR</sequence>
<feature type="chain" id="PRO_5047388646" evidence="3">
    <location>
        <begin position="24"/>
        <end position="640"/>
    </location>
</feature>
<dbReference type="Gene3D" id="2.60.40.3500">
    <property type="match status" value="1"/>
</dbReference>
<protein>
    <submittedName>
        <fullName evidence="5">N-acetylmuramoyl-L-alanine amidase</fullName>
        <ecNumber evidence="5">3.5.1.28</ecNumber>
    </submittedName>
</protein>
<dbReference type="PANTHER" id="PTHR30404:SF0">
    <property type="entry name" value="N-ACETYLMURAMOYL-L-ALANINE AMIDASE AMIC"/>
    <property type="match status" value="1"/>
</dbReference>
<dbReference type="RefSeq" id="WP_220608576.1">
    <property type="nucleotide sequence ID" value="NZ_CP080598.1"/>
</dbReference>
<proteinExistence type="predicted"/>
<keyword evidence="1 5" id="KW-0378">Hydrolase</keyword>
<dbReference type="Proteomes" id="UP000826540">
    <property type="component" value="Chromosome"/>
</dbReference>
<dbReference type="InterPro" id="IPR002508">
    <property type="entry name" value="MurNAc-LAA_cat"/>
</dbReference>
<feature type="domain" description="MurNAc-LAA" evidence="4">
    <location>
        <begin position="525"/>
        <end position="634"/>
    </location>
</feature>
<dbReference type="Pfam" id="PF01520">
    <property type="entry name" value="Amidase_3"/>
    <property type="match status" value="1"/>
</dbReference>
<gene>
    <name evidence="5" type="ORF">K2F26_15695</name>
</gene>
<organism evidence="5 6">
    <name type="scientific">Sphaerospermopsis torques-reginae ITEP-024</name>
    <dbReference type="NCBI Taxonomy" id="984208"/>
    <lineage>
        <taxon>Bacteria</taxon>
        <taxon>Bacillati</taxon>
        <taxon>Cyanobacteriota</taxon>
        <taxon>Cyanophyceae</taxon>
        <taxon>Nostocales</taxon>
        <taxon>Aphanizomenonaceae</taxon>
        <taxon>Sphaerospermopsis</taxon>
        <taxon>Sphaerospermopsis torques-reginae</taxon>
    </lineage>
</organism>
<feature type="region of interest" description="Disordered" evidence="2">
    <location>
        <begin position="427"/>
        <end position="457"/>
    </location>
</feature>
<evidence type="ECO:0000256" key="1">
    <source>
        <dbReference type="ARBA" id="ARBA00022801"/>
    </source>
</evidence>
<dbReference type="PANTHER" id="PTHR30404">
    <property type="entry name" value="N-ACETYLMURAMOYL-L-ALANINE AMIDASE"/>
    <property type="match status" value="1"/>
</dbReference>
<evidence type="ECO:0000256" key="2">
    <source>
        <dbReference type="SAM" id="MobiDB-lite"/>
    </source>
</evidence>
<evidence type="ECO:0000259" key="4">
    <source>
        <dbReference type="SMART" id="SM00646"/>
    </source>
</evidence>